<feature type="domain" description="Amidohydrolase-related" evidence="2">
    <location>
        <begin position="55"/>
        <end position="286"/>
    </location>
</feature>
<sequence length="288" mass="31846">MIIDARVRPPYKSLQQVLASAPGAPKPVKRSPLISGYERPQSMVQKSLELFIAEMDEAGVDKGILVGRQAGHRVVSNDDIAELRDMYPDRFPVAIAGINGSSDLAAALEEIERTITGMKFKGIVVDPGWCVPPRYVDDKRIYPIYARCAELGGVLYLTCSLMQGPDISYAEPFRIQRVANDFPTLKIVVVHGAFPFTNEMLGVMIANAALGNLWVLPDFFQFIPGFAGAQDWVNAANHYLSDRMLYASSYPVRPLKQSVAEFGRFSYEPGVQENLMAKNAAELFGIRI</sequence>
<evidence type="ECO:0000313" key="3">
    <source>
        <dbReference type="EMBL" id="QNO56189.1"/>
    </source>
</evidence>
<dbReference type="AlphaFoldDB" id="A0A7G9Z7F5"/>
<dbReference type="PANTHER" id="PTHR21240:SF19">
    <property type="entry name" value="CATALYTIC_ HYDROLASE"/>
    <property type="match status" value="1"/>
</dbReference>
<protein>
    <recommendedName>
        <fullName evidence="2">Amidohydrolase-related domain-containing protein</fullName>
    </recommendedName>
</protein>
<dbReference type="PANTHER" id="PTHR21240">
    <property type="entry name" value="2-AMINO-3-CARBOXYLMUCONATE-6-SEMIALDEHYDE DECARBOXYLASE"/>
    <property type="match status" value="1"/>
</dbReference>
<dbReference type="GO" id="GO:0016831">
    <property type="term" value="F:carboxy-lyase activity"/>
    <property type="evidence" value="ECO:0007669"/>
    <property type="project" value="InterPro"/>
</dbReference>
<dbReference type="Gene3D" id="3.20.20.140">
    <property type="entry name" value="Metal-dependent hydrolases"/>
    <property type="match status" value="1"/>
</dbReference>
<dbReference type="Pfam" id="PF04909">
    <property type="entry name" value="Amidohydro_2"/>
    <property type="match status" value="1"/>
</dbReference>
<name>A0A7G9Z7F5_9EURY</name>
<organism evidence="3">
    <name type="scientific">Candidatus Methanophaga sp. ANME-1 ERB7</name>
    <dbReference type="NCBI Taxonomy" id="2759913"/>
    <lineage>
        <taxon>Archaea</taxon>
        <taxon>Methanobacteriati</taxon>
        <taxon>Methanobacteriota</taxon>
        <taxon>Stenosarchaea group</taxon>
        <taxon>Methanomicrobia</taxon>
        <taxon>Candidatus Methanophagales</taxon>
        <taxon>Candidatus Methanophagaceae</taxon>
        <taxon>Candidatus Methanophaga</taxon>
    </lineage>
</organism>
<dbReference type="SUPFAM" id="SSF51556">
    <property type="entry name" value="Metallo-dependent hydrolases"/>
    <property type="match status" value="1"/>
</dbReference>
<proteinExistence type="predicted"/>
<dbReference type="GO" id="GO:0016787">
    <property type="term" value="F:hydrolase activity"/>
    <property type="evidence" value="ECO:0007669"/>
    <property type="project" value="InterPro"/>
</dbReference>
<evidence type="ECO:0000256" key="1">
    <source>
        <dbReference type="ARBA" id="ARBA00023239"/>
    </source>
</evidence>
<gene>
    <name evidence="3" type="ORF">FDFOPPHA_00014</name>
</gene>
<dbReference type="EMBL" id="MT631649">
    <property type="protein sequence ID" value="QNO56189.1"/>
    <property type="molecule type" value="Genomic_DNA"/>
</dbReference>
<dbReference type="InterPro" id="IPR006680">
    <property type="entry name" value="Amidohydro-rel"/>
</dbReference>
<dbReference type="InterPro" id="IPR032466">
    <property type="entry name" value="Metal_Hydrolase"/>
</dbReference>
<accession>A0A7G9Z7F5</accession>
<reference evidence="3" key="1">
    <citation type="submission" date="2020-06" db="EMBL/GenBank/DDBJ databases">
        <title>Unique genomic features of the anaerobic methanotrophic archaea.</title>
        <authorList>
            <person name="Chadwick G.L."/>
            <person name="Skennerton C.T."/>
            <person name="Laso-Perez R."/>
            <person name="Leu A.O."/>
            <person name="Speth D.R."/>
            <person name="Yu H."/>
            <person name="Morgan-Lang C."/>
            <person name="Hatzenpichler R."/>
            <person name="Goudeau D."/>
            <person name="Malmstrom R."/>
            <person name="Brazelton W.J."/>
            <person name="Woyke T."/>
            <person name="Hallam S.J."/>
            <person name="Tyson G.W."/>
            <person name="Wegener G."/>
            <person name="Boetius A."/>
            <person name="Orphan V."/>
        </authorList>
    </citation>
    <scope>NUCLEOTIDE SEQUENCE</scope>
</reference>
<dbReference type="InterPro" id="IPR032465">
    <property type="entry name" value="ACMSD"/>
</dbReference>
<evidence type="ECO:0000259" key="2">
    <source>
        <dbReference type="Pfam" id="PF04909"/>
    </source>
</evidence>
<keyword evidence="1" id="KW-0456">Lyase</keyword>